<dbReference type="InterPro" id="IPR006527">
    <property type="entry name" value="F-box-assoc_dom_typ1"/>
</dbReference>
<name>A0A494G8T8_SOLLC</name>
<dbReference type="Gene3D" id="3.40.50.720">
    <property type="entry name" value="NAD(P)-binding Rossmann-like Domain"/>
    <property type="match status" value="1"/>
</dbReference>
<dbReference type="SUPFAM" id="SSF51735">
    <property type="entry name" value="NAD(P)-binding Rossmann-fold domains"/>
    <property type="match status" value="1"/>
</dbReference>
<dbReference type="InterPro" id="IPR001810">
    <property type="entry name" value="F-box_dom"/>
</dbReference>
<dbReference type="EnsemblPlants" id="Solyc00g014980.1.1">
    <property type="protein sequence ID" value="Solyc00g014980.1.1"/>
    <property type="gene ID" value="Solyc00g014980.1"/>
</dbReference>
<dbReference type="Gramene" id="Solyc00g014980.1.1">
    <property type="protein sequence ID" value="Solyc00g014980.1.1"/>
    <property type="gene ID" value="Solyc00g014980.1"/>
</dbReference>
<dbReference type="Pfam" id="PF07734">
    <property type="entry name" value="FBA_1"/>
    <property type="match status" value="1"/>
</dbReference>
<dbReference type="PROSITE" id="PS50181">
    <property type="entry name" value="FBOX"/>
    <property type="match status" value="1"/>
</dbReference>
<evidence type="ECO:0000313" key="3">
    <source>
        <dbReference type="Proteomes" id="UP000004994"/>
    </source>
</evidence>
<dbReference type="Gene3D" id="1.20.1280.50">
    <property type="match status" value="1"/>
</dbReference>
<dbReference type="InterPro" id="IPR050796">
    <property type="entry name" value="SCF_F-box_component"/>
</dbReference>
<dbReference type="CDD" id="cd22157">
    <property type="entry name" value="F-box_AtFBW1-like"/>
    <property type="match status" value="1"/>
</dbReference>
<organism evidence="2">
    <name type="scientific">Solanum lycopersicum</name>
    <name type="common">Tomato</name>
    <name type="synonym">Lycopersicon esculentum</name>
    <dbReference type="NCBI Taxonomy" id="4081"/>
    <lineage>
        <taxon>Eukaryota</taxon>
        <taxon>Viridiplantae</taxon>
        <taxon>Streptophyta</taxon>
        <taxon>Embryophyta</taxon>
        <taxon>Tracheophyta</taxon>
        <taxon>Spermatophyta</taxon>
        <taxon>Magnoliopsida</taxon>
        <taxon>eudicotyledons</taxon>
        <taxon>Gunneridae</taxon>
        <taxon>Pentapetalae</taxon>
        <taxon>asterids</taxon>
        <taxon>lamiids</taxon>
        <taxon>Solanales</taxon>
        <taxon>Solanaceae</taxon>
        <taxon>Solanoideae</taxon>
        <taxon>Solaneae</taxon>
        <taxon>Solanum</taxon>
        <taxon>Solanum subgen. Lycopersicon</taxon>
    </lineage>
</organism>
<dbReference type="InParanoid" id="A0A494G8T8"/>
<dbReference type="Proteomes" id="UP000004994">
    <property type="component" value="Unassembled WGS sequence"/>
</dbReference>
<dbReference type="PANTHER" id="PTHR31672:SF13">
    <property type="entry name" value="F-BOX PROTEIN CPR30-LIKE"/>
    <property type="match status" value="1"/>
</dbReference>
<accession>A0A494G8T8</accession>
<dbReference type="GO" id="GO:0016616">
    <property type="term" value="F:oxidoreductase activity, acting on the CH-OH group of donors, NAD or NADP as acceptor"/>
    <property type="evidence" value="ECO:0000318"/>
    <property type="project" value="GO_Central"/>
</dbReference>
<proteinExistence type="predicted"/>
<protein>
    <recommendedName>
        <fullName evidence="1">F-box domain-containing protein</fullName>
    </recommendedName>
</protein>
<evidence type="ECO:0000313" key="2">
    <source>
        <dbReference type="EnsemblPlants" id="Solyc00g014980.1.1"/>
    </source>
</evidence>
<dbReference type="InterPro" id="IPR036047">
    <property type="entry name" value="F-box-like_dom_sf"/>
</dbReference>
<dbReference type="PaxDb" id="4081-Solyc00g014980.1.1"/>
<feature type="domain" description="F-box" evidence="1">
    <location>
        <begin position="8"/>
        <end position="54"/>
    </location>
</feature>
<reference evidence="2" key="1">
    <citation type="journal article" date="2012" name="Nature">
        <title>The tomato genome sequence provides insights into fleshy fruit evolution.</title>
        <authorList>
            <consortium name="Tomato Genome Consortium"/>
        </authorList>
    </citation>
    <scope>NUCLEOTIDE SEQUENCE [LARGE SCALE GENOMIC DNA]</scope>
    <source>
        <strain evidence="2">cv. Heinz 1706</strain>
    </source>
</reference>
<dbReference type="PANTHER" id="PTHR31672">
    <property type="entry name" value="BNACNNG10540D PROTEIN"/>
    <property type="match status" value="1"/>
</dbReference>
<dbReference type="InterPro" id="IPR036291">
    <property type="entry name" value="NAD(P)-bd_dom_sf"/>
</dbReference>
<dbReference type="Pfam" id="PF00646">
    <property type="entry name" value="F-box"/>
    <property type="match status" value="1"/>
</dbReference>
<dbReference type="NCBIfam" id="TIGR01640">
    <property type="entry name" value="F_box_assoc_1"/>
    <property type="match status" value="1"/>
</dbReference>
<keyword evidence="3" id="KW-1185">Reference proteome</keyword>
<sequence length="507" mass="58032">MAPTIEKEVSSKYIPDDIVFSILSKLSVKSIKRFSCACKSWSSLFENPNFINKFRNNLLSKSHPLYDDACLILNHFSGPDYHWNVYLLSGDRFENKVKLDLPPSLPIENGFDYIRILGYAINGTLCIFDYHSNSRVALWNPATQEVKAIPPSHGVIPKVTTQFQLHGFGYDHVRDDYKVIQHVNYFTFNDDPCDGLGHERFWEIYSLKSNSWKKINFDMPTRYQDFDTDVYLNGMCHWWGGTTAEAYMVSFNWCNEDYFITPSPLEDLPGCFDVSLVVLNGFVAMISNYRETNSFQISILGELGVKESWIKLFDVEPLSCIDSPIGAWKKGNIFFRKENGQLALFDLTTGVTEEIGVKGERFWCQMGTLNVLKSCAKFPSLKRVVLTSSIAAVAYNKKPQTLDVVVDETWFTDHDLCRESNICLWYVVLKKLAEDSAWKFVRENNIIDMVTTKPAMVIGPLLQPVLKTSAAPYMPTYQVSKEKVKSLGIELTLLEVSIKESRRLWKI</sequence>
<dbReference type="AlphaFoldDB" id="A0A494G8T8"/>
<dbReference type="InterPro" id="IPR017451">
    <property type="entry name" value="F-box-assoc_interact_dom"/>
</dbReference>
<dbReference type="SMART" id="SM00256">
    <property type="entry name" value="FBOX"/>
    <property type="match status" value="1"/>
</dbReference>
<dbReference type="SUPFAM" id="SSF81383">
    <property type="entry name" value="F-box domain"/>
    <property type="match status" value="1"/>
</dbReference>
<dbReference type="STRING" id="4081.A0A494G8T8"/>
<reference evidence="2" key="2">
    <citation type="submission" date="2019-04" db="UniProtKB">
        <authorList>
            <consortium name="EnsemblPlants"/>
        </authorList>
    </citation>
    <scope>IDENTIFICATION</scope>
    <source>
        <strain evidence="2">cv. Heinz 1706</strain>
    </source>
</reference>
<dbReference type="OMA" id="HERFWEI"/>
<evidence type="ECO:0000259" key="1">
    <source>
        <dbReference type="PROSITE" id="PS50181"/>
    </source>
</evidence>